<name>A0A388TBG9_TERA1</name>
<accession>A0A388TBG9</accession>
<keyword evidence="2" id="KW-1185">Reference proteome</keyword>
<sequence length="220" mass="23517">MRYLRNIVLISLLLTAFLPAWNNKLVFQGNIRGSDGYGYTGQLSVGVKIFNVSQNGTEMIKTFHVGSANIDNGIYTVELEFTTENMDTLMAQDNIYLEIYLAQGGGVDNSAIFNAKESDNSTLKYRLEPRVHLLGVPMALKVRGVHISPEGNLGIGSYSADNSGGLSVASGYKVSIGKDAANNTYALHVSGNAAGATALQAANISGGTITGDKVYNVKWE</sequence>
<dbReference type="Proteomes" id="UP000269352">
    <property type="component" value="Unassembled WGS sequence"/>
</dbReference>
<protein>
    <submittedName>
        <fullName evidence="1">Uncharacterized protein</fullName>
    </submittedName>
</protein>
<dbReference type="AlphaFoldDB" id="A0A388TBG9"/>
<dbReference type="EMBL" id="BGZN01000013">
    <property type="protein sequence ID" value="GBR73570.1"/>
    <property type="molecule type" value="Genomic_DNA"/>
</dbReference>
<gene>
    <name evidence="1" type="ORF">NO1_0920</name>
</gene>
<organism evidence="1 2">
    <name type="scientific">Termititenax aidoneus</name>
    <dbReference type="NCBI Taxonomy" id="2218524"/>
    <lineage>
        <taxon>Bacteria</taxon>
        <taxon>Bacillati</taxon>
        <taxon>Candidatus Margulisiibacteriota</taxon>
        <taxon>Candidatus Termititenacia</taxon>
        <taxon>Candidatus Termititenacales</taxon>
        <taxon>Candidatus Termititenacaceae</taxon>
        <taxon>Candidatus Termititenax</taxon>
    </lineage>
</organism>
<evidence type="ECO:0000313" key="2">
    <source>
        <dbReference type="Proteomes" id="UP000269352"/>
    </source>
</evidence>
<reference evidence="1 2" key="1">
    <citation type="journal article" date="2019" name="ISME J.">
        <title>Genome analyses of uncultured TG2/ZB3 bacteria in 'Margulisbacteria' specifically attached to ectosymbiotic spirochetes of protists in the termite gut.</title>
        <authorList>
            <person name="Utami Y.D."/>
            <person name="Kuwahara H."/>
            <person name="Igai K."/>
            <person name="Murakami T."/>
            <person name="Sugaya K."/>
            <person name="Morikawa T."/>
            <person name="Nagura Y."/>
            <person name="Yuki M."/>
            <person name="Deevong P."/>
            <person name="Inoue T."/>
            <person name="Kihara K."/>
            <person name="Lo N."/>
            <person name="Yamada A."/>
            <person name="Ohkuma M."/>
            <person name="Hongoh Y."/>
        </authorList>
    </citation>
    <scope>NUCLEOTIDE SEQUENCE [LARGE SCALE GENOMIC DNA]</scope>
    <source>
        <strain evidence="1">NkOx7-01</strain>
    </source>
</reference>
<evidence type="ECO:0000313" key="1">
    <source>
        <dbReference type="EMBL" id="GBR73570.1"/>
    </source>
</evidence>
<proteinExistence type="predicted"/>
<comment type="caution">
    <text evidence="1">The sequence shown here is derived from an EMBL/GenBank/DDBJ whole genome shotgun (WGS) entry which is preliminary data.</text>
</comment>